<evidence type="ECO:0000313" key="2">
    <source>
        <dbReference type="Proteomes" id="UP000887159"/>
    </source>
</evidence>
<keyword evidence="2" id="KW-1185">Reference proteome</keyword>
<organism evidence="1 2">
    <name type="scientific">Trichonephila clavipes</name>
    <name type="common">Golden silk orbweaver</name>
    <name type="synonym">Nephila clavipes</name>
    <dbReference type="NCBI Taxonomy" id="2585209"/>
    <lineage>
        <taxon>Eukaryota</taxon>
        <taxon>Metazoa</taxon>
        <taxon>Ecdysozoa</taxon>
        <taxon>Arthropoda</taxon>
        <taxon>Chelicerata</taxon>
        <taxon>Arachnida</taxon>
        <taxon>Araneae</taxon>
        <taxon>Araneomorphae</taxon>
        <taxon>Entelegynae</taxon>
        <taxon>Araneoidea</taxon>
        <taxon>Nephilidae</taxon>
        <taxon>Trichonephila</taxon>
    </lineage>
</organism>
<dbReference type="Gene3D" id="3.40.395.10">
    <property type="entry name" value="Adenoviral Proteinase, Chain A"/>
    <property type="match status" value="1"/>
</dbReference>
<dbReference type="Proteomes" id="UP000887159">
    <property type="component" value="Unassembled WGS sequence"/>
</dbReference>
<evidence type="ECO:0000313" key="1">
    <source>
        <dbReference type="EMBL" id="GFY22704.1"/>
    </source>
</evidence>
<proteinExistence type="predicted"/>
<dbReference type="AlphaFoldDB" id="A0A8X6VUJ4"/>
<name>A0A8X6VUJ4_TRICX</name>
<accession>A0A8X6VUJ4</accession>
<sequence length="319" mass="37911">MDSFVLNRLSLSDSRLQYGFSGVYSIDKLPKQRKRYRSFIVNTDPAHFKGRHWQAIYFRQDNHCVFFCSYGTRPQYDIEQFIIENSTSFEWNENILQHPNTMTCGLFCLYFLWHISRGLPINRLRNGNHCANERLVQNFVQRYFKLVQVPRPLSLQYFQPLSTSVQKQNQIRLKFKRELTMEKFGYLVCDSCSPGEFLYIHPSLFLNIIDCVQNVVLRKDISDKRIVYFKILNNSEIVQYIHNDAQEECFGFCQLHRTDPNDKFKVFSPNKHLFVNLLDCVLEARDITSDEGDCPRFQLQFGYFKLLTNDELVKLFHIL</sequence>
<dbReference type="SUPFAM" id="SSF54001">
    <property type="entry name" value="Cysteine proteinases"/>
    <property type="match status" value="1"/>
</dbReference>
<comment type="caution">
    <text evidence="1">The sequence shown here is derived from an EMBL/GenBank/DDBJ whole genome shotgun (WGS) entry which is preliminary data.</text>
</comment>
<protein>
    <recommendedName>
        <fullName evidence="3">Ubiquitin-like protease family profile domain-containing protein</fullName>
    </recommendedName>
</protein>
<dbReference type="EMBL" id="BMAU01021361">
    <property type="protein sequence ID" value="GFY22704.1"/>
    <property type="molecule type" value="Genomic_DNA"/>
</dbReference>
<dbReference type="InterPro" id="IPR038765">
    <property type="entry name" value="Papain-like_cys_pep_sf"/>
</dbReference>
<evidence type="ECO:0008006" key="3">
    <source>
        <dbReference type="Google" id="ProtNLM"/>
    </source>
</evidence>
<reference evidence="1" key="1">
    <citation type="submission" date="2020-08" db="EMBL/GenBank/DDBJ databases">
        <title>Multicomponent nature underlies the extraordinary mechanical properties of spider dragline silk.</title>
        <authorList>
            <person name="Kono N."/>
            <person name="Nakamura H."/>
            <person name="Mori M."/>
            <person name="Yoshida Y."/>
            <person name="Ohtoshi R."/>
            <person name="Malay A.D."/>
            <person name="Moran D.A.P."/>
            <person name="Tomita M."/>
            <person name="Numata K."/>
            <person name="Arakawa K."/>
        </authorList>
    </citation>
    <scope>NUCLEOTIDE SEQUENCE</scope>
</reference>
<gene>
    <name evidence="1" type="primary">AVEN_223522_1</name>
    <name evidence="1" type="ORF">TNCV_2179651</name>
</gene>